<gene>
    <name evidence="1" type="ORF">FPB0191_02301</name>
</gene>
<evidence type="ECO:0000313" key="1">
    <source>
        <dbReference type="EMBL" id="AJA46104.1"/>
    </source>
</evidence>
<evidence type="ECO:0000313" key="2">
    <source>
        <dbReference type="Proteomes" id="UP000030901"/>
    </source>
</evidence>
<dbReference type="AlphaFoldDB" id="A0A0A7S3N4"/>
<protein>
    <submittedName>
        <fullName evidence="1">Uncharacterized protein</fullName>
    </submittedName>
</protein>
<dbReference type="STRING" id="1267021.FPB0191_02301"/>
<dbReference type="RefSeq" id="WP_039106280.1">
    <property type="nucleotide sequence ID" value="NZ_CP009056.1"/>
</dbReference>
<dbReference type="KEGG" id="fpp:FPB0191_02301"/>
<proteinExistence type="predicted"/>
<accession>A0A0A7S3N4</accession>
<dbReference type="EMBL" id="CP009056">
    <property type="protein sequence ID" value="AJA46104.1"/>
    <property type="molecule type" value="Genomic_DNA"/>
</dbReference>
<name>A0A0A7S3N4_FRIPE</name>
<keyword evidence="2" id="KW-1185">Reference proteome</keyword>
<dbReference type="Proteomes" id="UP000030901">
    <property type="component" value="Chromosome"/>
</dbReference>
<dbReference type="HOGENOM" id="CLU_1174045_0_0_6"/>
<reference evidence="1 2" key="1">
    <citation type="journal article" date="2014" name="Appl. Environ. Microbiol.">
        <title>Gut symbionts from distinct hosts exhibit genotoxic activity via divergent colibactin biosynthetic pathways.</title>
        <authorList>
            <person name="Engel P."/>
            <person name="Vizcaino M.I."/>
            <person name="Crawford J.M."/>
        </authorList>
    </citation>
    <scope>NUCLEOTIDE SEQUENCE [LARGE SCALE GENOMIC DNA]</scope>
    <source>
        <strain evidence="1 2">PEB0191</strain>
    </source>
</reference>
<sequence>MIKRLSVGLMLIMALYFSFFDTYPYEEKIQRLYDKNNPSGNKAICLIVGNISKSMYPYTIHYMEGEFQPLSPKNQEAHLNRLTNENLHLFSQFGLFTEEQVARSWGKPIYRYNLTNLGRQYFDDFNDQTNFCFGRIVVNSANIIEDVLNSDNGNKERKVYITYYVKNVPDWMKDPTVYKRFGYPKEVTTEGLIDGIHRYRILSKRKLESIEGVSLTYKWASSS</sequence>
<organism evidence="1 2">
    <name type="scientific">Frischella perrara</name>
    <dbReference type="NCBI Taxonomy" id="1267021"/>
    <lineage>
        <taxon>Bacteria</taxon>
        <taxon>Pseudomonadati</taxon>
        <taxon>Pseudomonadota</taxon>
        <taxon>Gammaproteobacteria</taxon>
        <taxon>Orbales</taxon>
        <taxon>Orbaceae</taxon>
        <taxon>Frischella</taxon>
    </lineage>
</organism>